<dbReference type="AlphaFoldDB" id="A0A132NAY7"/>
<keyword evidence="5 6" id="KW-0949">S-adenosyl-L-methionine</keyword>
<feature type="binding site" evidence="6">
    <location>
        <position position="221"/>
    </location>
    <ligand>
        <name>S-adenosyl-L-methionine</name>
        <dbReference type="ChEBI" id="CHEBI:59789"/>
    </ligand>
</feature>
<dbReference type="PANTHER" id="PTHR43648">
    <property type="entry name" value="ELECTRON TRANSFER FLAVOPROTEIN BETA SUBUNIT LYSINE METHYLTRANSFERASE"/>
    <property type="match status" value="1"/>
</dbReference>
<dbReference type="GO" id="GO:0016279">
    <property type="term" value="F:protein-lysine N-methyltransferase activity"/>
    <property type="evidence" value="ECO:0007669"/>
    <property type="project" value="RHEA"/>
</dbReference>
<dbReference type="STRING" id="1484.SA87_06045"/>
<comment type="subcellular location">
    <subcellularLocation>
        <location evidence="6">Cytoplasm</location>
    </subcellularLocation>
</comment>
<dbReference type="PANTHER" id="PTHR43648:SF1">
    <property type="entry name" value="ELECTRON TRANSFER FLAVOPROTEIN BETA SUBUNIT LYSINE METHYLTRANSFERASE"/>
    <property type="match status" value="1"/>
</dbReference>
<name>A0A132NAY7_HYDSH</name>
<dbReference type="GO" id="GO:0032259">
    <property type="term" value="P:methylation"/>
    <property type="evidence" value="ECO:0007669"/>
    <property type="project" value="UniProtKB-KW"/>
</dbReference>
<evidence type="ECO:0000256" key="1">
    <source>
        <dbReference type="ARBA" id="ARBA00009741"/>
    </source>
</evidence>
<evidence type="ECO:0000256" key="3">
    <source>
        <dbReference type="ARBA" id="ARBA00022603"/>
    </source>
</evidence>
<dbReference type="EC" id="2.1.1.-" evidence="6"/>
<keyword evidence="2 6" id="KW-0963">Cytoplasm</keyword>
<keyword evidence="8" id="KW-1185">Reference proteome</keyword>
<dbReference type="NCBIfam" id="TIGR00406">
    <property type="entry name" value="prmA"/>
    <property type="match status" value="1"/>
</dbReference>
<organism evidence="7 8">
    <name type="scientific">Hydrogenibacillus schlegelii</name>
    <name type="common">Bacillus schlegelii</name>
    <dbReference type="NCBI Taxonomy" id="1484"/>
    <lineage>
        <taxon>Bacteria</taxon>
        <taxon>Bacillati</taxon>
        <taxon>Bacillota</taxon>
        <taxon>Bacilli</taxon>
        <taxon>Bacillales</taxon>
        <taxon>Bacillales Family X. Incertae Sedis</taxon>
        <taxon>Hydrogenibacillus</taxon>
    </lineage>
</organism>
<evidence type="ECO:0000313" key="8">
    <source>
        <dbReference type="Proteomes" id="UP000243024"/>
    </source>
</evidence>
<keyword evidence="4 6" id="KW-0808">Transferase</keyword>
<sequence>MDWLEVSVATTAEAHEAVAERLMALGARGVVFGEADGAVVVTAYLPEEAEGRLEALAEEVRSLRSFGLDPGPGTVTVRRAREDDWAEAWKRYYRPVPVSERLIIVPAWEDPPEDGRIVIRLEPGMAFGTGTHPSTILALRAIEATLRPGEAAIDVGTGTGILAIAMAKLGAASVRAIDVDPVAVAVAEENVRRNGVADRVTVRAGDLVAGETGPFDLLVANILPDVHERLVPEAVPRLRSGGRIVLSGIIEAEAERMARLLFAHGLIELKRLSADGWTALWAVRP</sequence>
<dbReference type="Pfam" id="PF06325">
    <property type="entry name" value="PrmA"/>
    <property type="match status" value="1"/>
</dbReference>
<comment type="caution">
    <text evidence="7">The sequence shown here is derived from an EMBL/GenBank/DDBJ whole genome shotgun (WGS) entry which is preliminary data.</text>
</comment>
<dbReference type="RefSeq" id="WP_066198803.1">
    <property type="nucleotide sequence ID" value="NZ_CBCSAS010000034.1"/>
</dbReference>
<protein>
    <recommendedName>
        <fullName evidence="6">Ribosomal protein L11 methyltransferase</fullName>
        <shortName evidence="6">L11 Mtase</shortName>
        <ecNumber evidence="6">2.1.1.-</ecNumber>
    </recommendedName>
</protein>
<comment type="similarity">
    <text evidence="1 6">Belongs to the methyltransferase superfamily. PrmA family.</text>
</comment>
<dbReference type="HAMAP" id="MF_00735">
    <property type="entry name" value="Methyltr_PrmA"/>
    <property type="match status" value="1"/>
</dbReference>
<evidence type="ECO:0000256" key="5">
    <source>
        <dbReference type="ARBA" id="ARBA00022691"/>
    </source>
</evidence>
<dbReference type="InterPro" id="IPR050078">
    <property type="entry name" value="Ribosomal_L11_MeTrfase_PrmA"/>
</dbReference>
<feature type="binding site" evidence="6">
    <location>
        <position position="178"/>
    </location>
    <ligand>
        <name>S-adenosyl-L-methionine</name>
        <dbReference type="ChEBI" id="CHEBI:59789"/>
    </ligand>
</feature>
<gene>
    <name evidence="6" type="primary">prmA</name>
    <name evidence="7" type="ORF">SA87_06045</name>
</gene>
<dbReference type="InterPro" id="IPR029063">
    <property type="entry name" value="SAM-dependent_MTases_sf"/>
</dbReference>
<evidence type="ECO:0000256" key="6">
    <source>
        <dbReference type="HAMAP-Rule" id="MF_00735"/>
    </source>
</evidence>
<feature type="binding site" evidence="6">
    <location>
        <position position="156"/>
    </location>
    <ligand>
        <name>S-adenosyl-L-methionine</name>
        <dbReference type="ChEBI" id="CHEBI:59789"/>
    </ligand>
</feature>
<dbReference type="SUPFAM" id="SSF53335">
    <property type="entry name" value="S-adenosyl-L-methionine-dependent methyltransferases"/>
    <property type="match status" value="1"/>
</dbReference>
<dbReference type="InterPro" id="IPR004498">
    <property type="entry name" value="Ribosomal_PrmA_MeTrfase"/>
</dbReference>
<evidence type="ECO:0000256" key="4">
    <source>
        <dbReference type="ARBA" id="ARBA00022679"/>
    </source>
</evidence>
<evidence type="ECO:0000256" key="2">
    <source>
        <dbReference type="ARBA" id="ARBA00022490"/>
    </source>
</evidence>
<dbReference type="GO" id="GO:0005737">
    <property type="term" value="C:cytoplasm"/>
    <property type="evidence" value="ECO:0007669"/>
    <property type="project" value="UniProtKB-SubCell"/>
</dbReference>
<comment type="function">
    <text evidence="6">Methylates ribosomal protein L11.</text>
</comment>
<dbReference type="Proteomes" id="UP000243024">
    <property type="component" value="Unassembled WGS sequence"/>
</dbReference>
<keyword evidence="3 6" id="KW-0489">Methyltransferase</keyword>
<accession>A0A132NAY7</accession>
<dbReference type="Gene3D" id="3.40.50.150">
    <property type="entry name" value="Vaccinia Virus protein VP39"/>
    <property type="match status" value="1"/>
</dbReference>
<evidence type="ECO:0000313" key="7">
    <source>
        <dbReference type="EMBL" id="OAR05066.1"/>
    </source>
</evidence>
<proteinExistence type="inferred from homology"/>
<dbReference type="CDD" id="cd02440">
    <property type="entry name" value="AdoMet_MTases"/>
    <property type="match status" value="1"/>
</dbReference>
<feature type="binding site" evidence="6">
    <location>
        <position position="135"/>
    </location>
    <ligand>
        <name>S-adenosyl-L-methionine</name>
        <dbReference type="ChEBI" id="CHEBI:59789"/>
    </ligand>
</feature>
<dbReference type="EMBL" id="JXBB01000005">
    <property type="protein sequence ID" value="OAR05066.1"/>
    <property type="molecule type" value="Genomic_DNA"/>
</dbReference>
<comment type="catalytic activity">
    <reaction evidence="6">
        <text>L-lysyl-[protein] + 3 S-adenosyl-L-methionine = N(6),N(6),N(6)-trimethyl-L-lysyl-[protein] + 3 S-adenosyl-L-homocysteine + 3 H(+)</text>
        <dbReference type="Rhea" id="RHEA:54192"/>
        <dbReference type="Rhea" id="RHEA-COMP:9752"/>
        <dbReference type="Rhea" id="RHEA-COMP:13826"/>
        <dbReference type="ChEBI" id="CHEBI:15378"/>
        <dbReference type="ChEBI" id="CHEBI:29969"/>
        <dbReference type="ChEBI" id="CHEBI:57856"/>
        <dbReference type="ChEBI" id="CHEBI:59789"/>
        <dbReference type="ChEBI" id="CHEBI:61961"/>
    </reaction>
</comment>
<reference evidence="7 8" key="1">
    <citation type="submission" date="2015-09" db="EMBL/GenBank/DDBJ databases">
        <title>Draft genome sequence of Hydrogenibacillus schlegelii DSM 2000.</title>
        <authorList>
            <person name="Hemp J."/>
        </authorList>
    </citation>
    <scope>NUCLEOTIDE SEQUENCE [LARGE SCALE GENOMIC DNA]</scope>
    <source>
        <strain evidence="7 8">MA 48</strain>
    </source>
</reference>
<dbReference type="PIRSF" id="PIRSF000401">
    <property type="entry name" value="RPL11_MTase"/>
    <property type="match status" value="1"/>
</dbReference>
<dbReference type="OrthoDB" id="9785995at2"/>